<name>A0A382FJA4_9ZZZZ</name>
<organism evidence="2">
    <name type="scientific">marine metagenome</name>
    <dbReference type="NCBI Taxonomy" id="408172"/>
    <lineage>
        <taxon>unclassified sequences</taxon>
        <taxon>metagenomes</taxon>
        <taxon>ecological metagenomes</taxon>
    </lineage>
</organism>
<evidence type="ECO:0000256" key="1">
    <source>
        <dbReference type="SAM" id="MobiDB-lite"/>
    </source>
</evidence>
<proteinExistence type="predicted"/>
<accession>A0A382FJA4</accession>
<reference evidence="2" key="1">
    <citation type="submission" date="2018-05" db="EMBL/GenBank/DDBJ databases">
        <authorList>
            <person name="Lanie J.A."/>
            <person name="Ng W.-L."/>
            <person name="Kazmierczak K.M."/>
            <person name="Andrzejewski T.M."/>
            <person name="Davidsen T.M."/>
            <person name="Wayne K.J."/>
            <person name="Tettelin H."/>
            <person name="Glass J.I."/>
            <person name="Rusch D."/>
            <person name="Podicherti R."/>
            <person name="Tsui H.-C.T."/>
            <person name="Winkler M.E."/>
        </authorList>
    </citation>
    <scope>NUCLEOTIDE SEQUENCE</scope>
</reference>
<gene>
    <name evidence="2" type="ORF">METZ01_LOCUS215566</name>
</gene>
<dbReference type="EMBL" id="UINC01050121">
    <property type="protein sequence ID" value="SVB62712.1"/>
    <property type="molecule type" value="Genomic_DNA"/>
</dbReference>
<feature type="region of interest" description="Disordered" evidence="1">
    <location>
        <begin position="107"/>
        <end position="131"/>
    </location>
</feature>
<dbReference type="AlphaFoldDB" id="A0A382FJA4"/>
<evidence type="ECO:0000313" key="2">
    <source>
        <dbReference type="EMBL" id="SVB62712.1"/>
    </source>
</evidence>
<protein>
    <submittedName>
        <fullName evidence="2">Uncharacterized protein</fullName>
    </submittedName>
</protein>
<sequence>MAGGGVVWDCSATVVAVGNDGQLNGVGRPTAEVNQIVDGCHPMVTESKLAERECASTGHRDLESMHLDQPRSRHVPTVHAPTGLWAVEQPPKTGSWTLSARGLCFGRSSRTERVRHKSSSSRPGPLKKAAS</sequence>